<name>A0A6H5G8I6_9HEMI</name>
<dbReference type="Proteomes" id="UP000479000">
    <property type="component" value="Unassembled WGS sequence"/>
</dbReference>
<feature type="non-terminal residue" evidence="1">
    <location>
        <position position="57"/>
    </location>
</feature>
<proteinExistence type="predicted"/>
<keyword evidence="2" id="KW-1185">Reference proteome</keyword>
<dbReference type="AlphaFoldDB" id="A0A6H5G8I6"/>
<sequence length="57" mass="6790">MISVILFLPKPRKWYYRDRLKTDNGWNEKKPLISSGNMTSAPQIEDFIHLLCLNFCF</sequence>
<feature type="non-terminal residue" evidence="1">
    <location>
        <position position="1"/>
    </location>
</feature>
<gene>
    <name evidence="1" type="ORF">NTEN_LOCUS4782</name>
</gene>
<protein>
    <submittedName>
        <fullName evidence="1">Uncharacterized protein</fullName>
    </submittedName>
</protein>
<dbReference type="EMBL" id="CADCXU010007156">
    <property type="protein sequence ID" value="CAA9998499.1"/>
    <property type="molecule type" value="Genomic_DNA"/>
</dbReference>
<evidence type="ECO:0000313" key="1">
    <source>
        <dbReference type="EMBL" id="CAA9998499.1"/>
    </source>
</evidence>
<accession>A0A6H5G8I6</accession>
<reference evidence="1 2" key="1">
    <citation type="submission" date="2020-02" db="EMBL/GenBank/DDBJ databases">
        <authorList>
            <person name="Ferguson B K."/>
        </authorList>
    </citation>
    <scope>NUCLEOTIDE SEQUENCE [LARGE SCALE GENOMIC DNA]</scope>
</reference>
<organism evidence="1 2">
    <name type="scientific">Nesidiocoris tenuis</name>
    <dbReference type="NCBI Taxonomy" id="355587"/>
    <lineage>
        <taxon>Eukaryota</taxon>
        <taxon>Metazoa</taxon>
        <taxon>Ecdysozoa</taxon>
        <taxon>Arthropoda</taxon>
        <taxon>Hexapoda</taxon>
        <taxon>Insecta</taxon>
        <taxon>Pterygota</taxon>
        <taxon>Neoptera</taxon>
        <taxon>Paraneoptera</taxon>
        <taxon>Hemiptera</taxon>
        <taxon>Heteroptera</taxon>
        <taxon>Panheteroptera</taxon>
        <taxon>Cimicomorpha</taxon>
        <taxon>Miridae</taxon>
        <taxon>Dicyphina</taxon>
        <taxon>Nesidiocoris</taxon>
    </lineage>
</organism>
<evidence type="ECO:0000313" key="2">
    <source>
        <dbReference type="Proteomes" id="UP000479000"/>
    </source>
</evidence>